<accession>A0ABM3MIE9</accession>
<evidence type="ECO:0000256" key="4">
    <source>
        <dbReference type="ARBA" id="ARBA00022722"/>
    </source>
</evidence>
<proteinExistence type="inferred from homology"/>
<evidence type="ECO:0000256" key="5">
    <source>
        <dbReference type="ARBA" id="ARBA00022723"/>
    </source>
</evidence>
<keyword evidence="10" id="KW-1185">Reference proteome</keyword>
<dbReference type="RefSeq" id="XP_052748286.1">
    <property type="nucleotide sequence ID" value="XM_052892326.1"/>
</dbReference>
<reference evidence="11 12" key="1">
    <citation type="submission" date="2025-05" db="UniProtKB">
        <authorList>
            <consortium name="RefSeq"/>
        </authorList>
    </citation>
    <scope>IDENTIFICATION</scope>
    <source>
        <tissue evidence="11 12">Whole larvae</tissue>
    </source>
</reference>
<feature type="domain" description="DDE Tnp4" evidence="9">
    <location>
        <begin position="158"/>
        <end position="312"/>
    </location>
</feature>
<dbReference type="InterPro" id="IPR027806">
    <property type="entry name" value="HARBI1_dom"/>
</dbReference>
<name>A0ABM3MIE9_GALME</name>
<gene>
    <name evidence="12" type="primary">LOC128200760</name>
    <name evidence="13" type="synonym">LOC128199979</name>
    <name evidence="11" type="synonym">LOC128200105</name>
</gene>
<evidence type="ECO:0000313" key="11">
    <source>
        <dbReference type="RefSeq" id="XP_052748286.1"/>
    </source>
</evidence>
<sequence>MARLFVLLSLLEEANSLDLYNSRRQAQQIRAMRLFNRNKDYVNVYRLSEELINKLEEDIKFFIRKPQRRHRGLSVRIKLLCTLSFLASGSYQRIIGQNINTFLSQPSASRCICEIVETLNHPNIISKYIKFPQNAEERLALKERFYEKFKIPGVIGCVDGTFVTIVRPTENEERYYCRKGNHARNVQLYTDADLNIIHVDATYGGATHDSFIFNNSDIKNHLEELVGAGETVYLLGDSGYAQRSYLMTPIPNAVEGTPEEYYNKLHATARNTVERTIGRLKGRFRCLLVHRILHYHPDTAGKIVIACCVLHNICNRAGLPAPTLDSHDEEEEANFRATARVSAGRQLPLTHSQSELAMGQSSRDMLVNQLWRSRRE</sequence>
<dbReference type="PANTHER" id="PTHR22930">
    <property type="match status" value="1"/>
</dbReference>
<keyword evidence="8" id="KW-0732">Signal</keyword>
<keyword evidence="7" id="KW-0539">Nucleus</keyword>
<evidence type="ECO:0000256" key="8">
    <source>
        <dbReference type="SAM" id="SignalP"/>
    </source>
</evidence>
<evidence type="ECO:0000259" key="9">
    <source>
        <dbReference type="Pfam" id="PF13359"/>
    </source>
</evidence>
<evidence type="ECO:0000256" key="3">
    <source>
        <dbReference type="ARBA" id="ARBA00006958"/>
    </source>
</evidence>
<evidence type="ECO:0000256" key="1">
    <source>
        <dbReference type="ARBA" id="ARBA00001968"/>
    </source>
</evidence>
<evidence type="ECO:0000313" key="13">
    <source>
        <dbReference type="RefSeq" id="XP_052751143.1"/>
    </source>
</evidence>
<dbReference type="RefSeq" id="XP_052751142.1">
    <property type="nucleotide sequence ID" value="XM_052895182.1"/>
</dbReference>
<comment type="cofactor">
    <cofactor evidence="1">
        <name>a divalent metal cation</name>
        <dbReference type="ChEBI" id="CHEBI:60240"/>
    </cofactor>
</comment>
<dbReference type="Pfam" id="PF13359">
    <property type="entry name" value="DDE_Tnp_4"/>
    <property type="match status" value="1"/>
</dbReference>
<dbReference type="Proteomes" id="UP001652740">
    <property type="component" value="Unplaced"/>
</dbReference>
<evidence type="ECO:0000313" key="12">
    <source>
        <dbReference type="RefSeq" id="XP_052751142.1"/>
    </source>
</evidence>
<dbReference type="PANTHER" id="PTHR22930:SF289">
    <property type="entry name" value="DDE TNP4 DOMAIN-CONTAINING PROTEIN-RELATED"/>
    <property type="match status" value="1"/>
</dbReference>
<keyword evidence="6" id="KW-0378">Hydrolase</keyword>
<dbReference type="GeneID" id="128200760"/>
<dbReference type="InterPro" id="IPR045249">
    <property type="entry name" value="HARBI1-like"/>
</dbReference>
<evidence type="ECO:0000256" key="2">
    <source>
        <dbReference type="ARBA" id="ARBA00004123"/>
    </source>
</evidence>
<evidence type="ECO:0000256" key="6">
    <source>
        <dbReference type="ARBA" id="ARBA00022801"/>
    </source>
</evidence>
<organism evidence="10 12">
    <name type="scientific">Galleria mellonella</name>
    <name type="common">Greater wax moth</name>
    <dbReference type="NCBI Taxonomy" id="7137"/>
    <lineage>
        <taxon>Eukaryota</taxon>
        <taxon>Metazoa</taxon>
        <taxon>Ecdysozoa</taxon>
        <taxon>Arthropoda</taxon>
        <taxon>Hexapoda</taxon>
        <taxon>Insecta</taxon>
        <taxon>Pterygota</taxon>
        <taxon>Neoptera</taxon>
        <taxon>Endopterygota</taxon>
        <taxon>Lepidoptera</taxon>
        <taxon>Glossata</taxon>
        <taxon>Ditrysia</taxon>
        <taxon>Pyraloidea</taxon>
        <taxon>Pyralidae</taxon>
        <taxon>Galleriinae</taxon>
        <taxon>Galleria</taxon>
    </lineage>
</organism>
<evidence type="ECO:0000256" key="7">
    <source>
        <dbReference type="ARBA" id="ARBA00023242"/>
    </source>
</evidence>
<comment type="similarity">
    <text evidence="3">Belongs to the HARBI1 family.</text>
</comment>
<dbReference type="RefSeq" id="XP_052751143.1">
    <property type="nucleotide sequence ID" value="XM_052895183.1"/>
</dbReference>
<feature type="chain" id="PRO_5045024981" evidence="8">
    <location>
        <begin position="17"/>
        <end position="376"/>
    </location>
</feature>
<evidence type="ECO:0000313" key="10">
    <source>
        <dbReference type="Proteomes" id="UP001652740"/>
    </source>
</evidence>
<keyword evidence="4" id="KW-0540">Nuclease</keyword>
<feature type="signal peptide" evidence="8">
    <location>
        <begin position="1"/>
        <end position="16"/>
    </location>
</feature>
<keyword evidence="5" id="KW-0479">Metal-binding</keyword>
<comment type="subcellular location">
    <subcellularLocation>
        <location evidence="2">Nucleus</location>
    </subcellularLocation>
</comment>
<protein>
    <submittedName>
        <fullName evidence="11 12">Nuclease HARBI1</fullName>
    </submittedName>
</protein>